<dbReference type="Proteomes" id="UP000287166">
    <property type="component" value="Unassembled WGS sequence"/>
</dbReference>
<dbReference type="RefSeq" id="XP_027609272.1">
    <property type="nucleotide sequence ID" value="XM_027753471.1"/>
</dbReference>
<reference evidence="2 3" key="1">
    <citation type="journal article" date="2018" name="Sci. Rep.">
        <title>Genome sequence of the cauliflower mushroom Sparassis crispa (Hanabiratake) and its association with beneficial usage.</title>
        <authorList>
            <person name="Kiyama R."/>
            <person name="Furutani Y."/>
            <person name="Kawaguchi K."/>
            <person name="Nakanishi T."/>
        </authorList>
    </citation>
    <scope>NUCLEOTIDE SEQUENCE [LARGE SCALE GENOMIC DNA]</scope>
</reference>
<dbReference type="GeneID" id="38775276"/>
<evidence type="ECO:0000256" key="1">
    <source>
        <dbReference type="SAM" id="MobiDB-lite"/>
    </source>
</evidence>
<feature type="region of interest" description="Disordered" evidence="1">
    <location>
        <begin position="238"/>
        <end position="258"/>
    </location>
</feature>
<evidence type="ECO:0000313" key="2">
    <source>
        <dbReference type="EMBL" id="GBE78359.1"/>
    </source>
</evidence>
<sequence>MVAGSDDEYGDHDLALSVADCKDIDHVTAEAFAMLSVASLPSRPARRALGGFTSAQRQHSSPREATMRCEPQLALLDAGPLHHPICEGPLDIPVEVNGKKIYQLEEACETGITDHWYKAAAMQFYRGAKFYSSPVEEKKYDSAAAPTHRYREGEKKYVIYHGLAPRPGIYATWPYQKREYLEDACAIRGFVATLPPAAKLECTPYSLSSIGINTLEDRQGPHDVSLLSSPTSVFRMPAYSTPQSPVQGTVRSLPSAPT</sequence>
<accession>A0A401G886</accession>
<proteinExistence type="predicted"/>
<evidence type="ECO:0000313" key="3">
    <source>
        <dbReference type="Proteomes" id="UP000287166"/>
    </source>
</evidence>
<name>A0A401G886_9APHY</name>
<dbReference type="AlphaFoldDB" id="A0A401G886"/>
<gene>
    <name evidence="2" type="ORF">SCP_0112440</name>
</gene>
<organism evidence="2 3">
    <name type="scientific">Sparassis crispa</name>
    <dbReference type="NCBI Taxonomy" id="139825"/>
    <lineage>
        <taxon>Eukaryota</taxon>
        <taxon>Fungi</taxon>
        <taxon>Dikarya</taxon>
        <taxon>Basidiomycota</taxon>
        <taxon>Agaricomycotina</taxon>
        <taxon>Agaricomycetes</taxon>
        <taxon>Polyporales</taxon>
        <taxon>Sparassidaceae</taxon>
        <taxon>Sparassis</taxon>
    </lineage>
</organism>
<dbReference type="EMBL" id="BFAD01000001">
    <property type="protein sequence ID" value="GBE78359.1"/>
    <property type="molecule type" value="Genomic_DNA"/>
</dbReference>
<feature type="compositionally biased region" description="Polar residues" evidence="1">
    <location>
        <begin position="240"/>
        <end position="252"/>
    </location>
</feature>
<comment type="caution">
    <text evidence="2">The sequence shown here is derived from an EMBL/GenBank/DDBJ whole genome shotgun (WGS) entry which is preliminary data.</text>
</comment>
<dbReference type="InParanoid" id="A0A401G886"/>
<keyword evidence="3" id="KW-1185">Reference proteome</keyword>
<protein>
    <submittedName>
        <fullName evidence="2">Uncharacterized protein</fullName>
    </submittedName>
</protein>